<accession>A0A5J4NUM4</accession>
<dbReference type="PROSITE" id="PS51030">
    <property type="entry name" value="NUCLEAR_REC_DBD_2"/>
    <property type="match status" value="2"/>
</dbReference>
<keyword evidence="3" id="KW-0862">Zinc</keyword>
<dbReference type="GO" id="GO:0045944">
    <property type="term" value="P:positive regulation of transcription by RNA polymerase II"/>
    <property type="evidence" value="ECO:0007669"/>
    <property type="project" value="TreeGrafter"/>
</dbReference>
<keyword evidence="4" id="KW-0805">Transcription regulation</keyword>
<feature type="domain" description="NR LBD" evidence="12">
    <location>
        <begin position="1423"/>
        <end position="1654"/>
    </location>
</feature>
<feature type="region of interest" description="Disordered" evidence="10">
    <location>
        <begin position="850"/>
        <end position="869"/>
    </location>
</feature>
<feature type="domain" description="Nuclear receptor" evidence="11">
    <location>
        <begin position="324"/>
        <end position="401"/>
    </location>
</feature>
<protein>
    <submittedName>
        <fullName evidence="13">Uncharacterized protein</fullName>
    </submittedName>
</protein>
<dbReference type="Proteomes" id="UP000324629">
    <property type="component" value="Unassembled WGS sequence"/>
</dbReference>
<reference evidence="13 14" key="1">
    <citation type="journal article" date="2019" name="Gigascience">
        <title>Whole-genome sequence of the oriental lung fluke Paragonimus westermani.</title>
        <authorList>
            <person name="Oey H."/>
            <person name="Zakrzewski M."/>
            <person name="Narain K."/>
            <person name="Devi K.R."/>
            <person name="Agatsuma T."/>
            <person name="Nawaratna S."/>
            <person name="Gobert G.N."/>
            <person name="Jones M.K."/>
            <person name="Ragan M.A."/>
            <person name="McManus D.P."/>
            <person name="Krause L."/>
        </authorList>
    </citation>
    <scope>NUCLEOTIDE SEQUENCE [LARGE SCALE GENOMIC DNA]</scope>
    <source>
        <strain evidence="13 14">IND2009</strain>
    </source>
</reference>
<proteinExistence type="predicted"/>
<feature type="region of interest" description="Disordered" evidence="10">
    <location>
        <begin position="1"/>
        <end position="31"/>
    </location>
</feature>
<dbReference type="SUPFAM" id="SSF57716">
    <property type="entry name" value="Glucocorticoid receptor-like (DNA-binding domain)"/>
    <property type="match status" value="2"/>
</dbReference>
<dbReference type="GO" id="GO:0008270">
    <property type="term" value="F:zinc ion binding"/>
    <property type="evidence" value="ECO:0007669"/>
    <property type="project" value="UniProtKB-KW"/>
</dbReference>
<dbReference type="Gene3D" id="3.30.50.10">
    <property type="entry name" value="Erythroid Transcription Factor GATA-1, subunit A"/>
    <property type="match status" value="2"/>
</dbReference>
<name>A0A5J4NUM4_9TREM</name>
<evidence type="ECO:0000256" key="7">
    <source>
        <dbReference type="ARBA" id="ARBA00023170"/>
    </source>
</evidence>
<evidence type="ECO:0000256" key="1">
    <source>
        <dbReference type="ARBA" id="ARBA00022723"/>
    </source>
</evidence>
<keyword evidence="8" id="KW-0539">Nucleus</keyword>
<dbReference type="GO" id="GO:0030154">
    <property type="term" value="P:cell differentiation"/>
    <property type="evidence" value="ECO:0007669"/>
    <property type="project" value="TreeGrafter"/>
</dbReference>
<dbReference type="GO" id="GO:0004879">
    <property type="term" value="F:nuclear receptor activity"/>
    <property type="evidence" value="ECO:0007669"/>
    <property type="project" value="TreeGrafter"/>
</dbReference>
<dbReference type="SMART" id="SM00430">
    <property type="entry name" value="HOLI"/>
    <property type="match status" value="1"/>
</dbReference>
<keyword evidence="5" id="KW-0238">DNA-binding</keyword>
<keyword evidence="2" id="KW-0863">Zinc-finger</keyword>
<evidence type="ECO:0000259" key="12">
    <source>
        <dbReference type="PROSITE" id="PS51843"/>
    </source>
</evidence>
<evidence type="ECO:0000256" key="8">
    <source>
        <dbReference type="ARBA" id="ARBA00023242"/>
    </source>
</evidence>
<keyword evidence="14" id="KW-1185">Reference proteome</keyword>
<feature type="region of interest" description="Disordered" evidence="10">
    <location>
        <begin position="909"/>
        <end position="931"/>
    </location>
</feature>
<evidence type="ECO:0000259" key="11">
    <source>
        <dbReference type="PROSITE" id="PS51030"/>
    </source>
</evidence>
<dbReference type="SUPFAM" id="SSF48508">
    <property type="entry name" value="Nuclear receptor ligand-binding domain"/>
    <property type="match status" value="1"/>
</dbReference>
<feature type="region of interest" description="Disordered" evidence="10">
    <location>
        <begin position="1668"/>
        <end position="1687"/>
    </location>
</feature>
<evidence type="ECO:0000256" key="10">
    <source>
        <dbReference type="SAM" id="MobiDB-lite"/>
    </source>
</evidence>
<evidence type="ECO:0000256" key="4">
    <source>
        <dbReference type="ARBA" id="ARBA00023015"/>
    </source>
</evidence>
<dbReference type="PRINTS" id="PR00047">
    <property type="entry name" value="STROIDFINGER"/>
</dbReference>
<dbReference type="PANTHER" id="PTHR24082">
    <property type="entry name" value="NUCLEAR HORMONE RECEPTOR"/>
    <property type="match status" value="1"/>
</dbReference>
<dbReference type="CDD" id="cd07179">
    <property type="entry name" value="2DBD_NR_DBD2"/>
    <property type="match status" value="1"/>
</dbReference>
<evidence type="ECO:0000256" key="5">
    <source>
        <dbReference type="ARBA" id="ARBA00023125"/>
    </source>
</evidence>
<feature type="coiled-coil region" evidence="9">
    <location>
        <begin position="690"/>
        <end position="717"/>
    </location>
</feature>
<comment type="caution">
    <text evidence="13">The sequence shown here is derived from an EMBL/GenBank/DDBJ whole genome shotgun (WGS) entry which is preliminary data.</text>
</comment>
<evidence type="ECO:0000313" key="13">
    <source>
        <dbReference type="EMBL" id="KAA3679316.1"/>
    </source>
</evidence>
<dbReference type="GO" id="GO:0000978">
    <property type="term" value="F:RNA polymerase II cis-regulatory region sequence-specific DNA binding"/>
    <property type="evidence" value="ECO:0007669"/>
    <property type="project" value="TreeGrafter"/>
</dbReference>
<feature type="compositionally biased region" description="Low complexity" evidence="10">
    <location>
        <begin position="8"/>
        <end position="18"/>
    </location>
</feature>
<dbReference type="InterPro" id="IPR000536">
    <property type="entry name" value="Nucl_hrmn_rcpt_lig-bd"/>
</dbReference>
<dbReference type="Pfam" id="PF00104">
    <property type="entry name" value="Hormone_recep"/>
    <property type="match status" value="1"/>
</dbReference>
<feature type="region of interest" description="Disordered" evidence="10">
    <location>
        <begin position="1324"/>
        <end position="1344"/>
    </location>
</feature>
<dbReference type="Pfam" id="PF00105">
    <property type="entry name" value="zf-C4"/>
    <property type="match status" value="2"/>
</dbReference>
<keyword evidence="7" id="KW-0675">Receptor</keyword>
<dbReference type="SMART" id="SM00399">
    <property type="entry name" value="ZnF_C4"/>
    <property type="match status" value="2"/>
</dbReference>
<sequence>MLYSVTTQHNQQQQQREQQPLHPHRAQETPQPLAYSSVSAMVYNSPNLAMNPSINPNNYAAVSQMSSTCPGSSPFTKLSRCYAYQETPQELSRTSQNTIHTASLIGQALSGRVDQRDMRYLSHTNCSVANLMETSAVSRGIVLDGSPTHSLRPMISPRYTTDHAVGFQAFLPPTSFASTNGDHSGHKPIPTEMELTSTRSASVLSNMQGSFLPVCIGGTNVCRPSNTPRISCNLGAKDRRPCDICGDISAGFHCNAYVCEACKKFFIRSSKGDNAGKYTCTKSNVCEINKDTRTHCQRCRYQKCIRLGMVLPGEAVFPATDISEIPCRVCGAKSSGFHFGAITCEGCKGFFRRTINEREGQRYTCRNGDSCAVTGATRNNCKSCRYRRCLAVGMSKDGSRIGRQPNAVKHRCAIEIEQIRSAVSSNPTSYSKSQGKYYFHSPRTDTVMGTGDDLIPVAGVGRYPLNRQLPHALPYTTSVAPNVNVVRLHNAYASEYTPVTGGSGNLCARESITAAGLSVTPRSMKQPIPMPYKSQQQTNMIPDSCQTRTATLQMCQSVMHAVGVTYCSEADSTPLVSREVTRYEDNHCQSNSTGVSLINETQTNREPDTAEICGRDIGMISKSTLSPHVPLSGHHHANMSCDETKYAPELHEYERKLYDLEDSLLESQLSRLDEVTMHQPAIGLIHLSHAAQLYSQHEREQELREKAQMQMNNSQRVSTEMLPTTEERHEYVHDNVIIAAIGGGGGLPSSVKSEEQMSNLVVMNGQWQSGKLCDAMLQGSGWTTSTGQDEQISTSYPYSNCGSIEETLYCPSGTTGLKSGLGADNFSNVKNQSIKSFNTRTTLRHVPEDTRSVLKSEPMEDDGDQLHSSSAPISHSLFDDAGPMQPQRTYVREGLDSSSEVGFLTNSCSVSRPMSNSEQLNPVQRSPSLAESEERLVVVDQTEEEQSVLQQNQQSNCTEQDMSNSSLDMNSTGPCLMQATPSYLNNTEYVSPFEIDDSHTLKATKSTSTRTSYITPSKAFLNRYTSMFQAKKSTDPLPNTGLSPLSASLPFNSVSSVGLEGDKSRSTLSVLSSCLPCSPPRSPYTPQPPDLLMETSQRPCANELTQANLTKPTEMRKRKLADLQYAWTSELLKFGGHFSGYSASSIPVSEELYNNPLPDRPESLLSQLQEAHSPTNFEKCSESQSTEQHFINSERTSPIPQETIPYHSRRMRKAYIHNTDYSSRIASPQPSNDCLNLEESYLCGGNVPVYTMTTSGINRPTSRRSHSVHPNITVDCLAHRSVIMQTTETSRQDKLGVEVESQDHVFPDTRSLSRAVEDTLMVSETTNKQTKVPHVLADQDQTSPVQHRSFSSSSFFANSQTSGSTQSNVQRFLTGESVPSQKRETEHILVNNPMQACLINPQDIADTVTDVICAHLASRGAMSLDLYVDRVTKAVKHLCLCKRRDSNDFQSDSMFNPTLIWSRMMQHFDVHAHQVIHFARAVPGFRDLSRLDMKTLVQESMYPIVLIQLSRDFQFSTMDYNYFNFTPNEREIILEAFPAFRPIADHVRLAGNVLKPLSLDETETALFCTVELFHGGGEHFDEPARIETMYKQAVAALRKYEQINFGSDDRAQSILTVTSILAEMNREHRSIVRRLKREQKHLVFPDLYVQMFQLNDNTDEHDCLQIPTSSPALEGESGQSTANLREN</sequence>
<organism evidence="13 14">
    <name type="scientific">Paragonimus westermani</name>
    <dbReference type="NCBI Taxonomy" id="34504"/>
    <lineage>
        <taxon>Eukaryota</taxon>
        <taxon>Metazoa</taxon>
        <taxon>Spiralia</taxon>
        <taxon>Lophotrochozoa</taxon>
        <taxon>Platyhelminthes</taxon>
        <taxon>Trematoda</taxon>
        <taxon>Digenea</taxon>
        <taxon>Plagiorchiida</taxon>
        <taxon>Troglotremata</taxon>
        <taxon>Troglotrematidae</taxon>
        <taxon>Paragonimus</taxon>
    </lineage>
</organism>
<feature type="domain" description="Nuclear receptor" evidence="11">
    <location>
        <begin position="239"/>
        <end position="316"/>
    </location>
</feature>
<dbReference type="CDD" id="cd07157">
    <property type="entry name" value="2DBD_NR_DBD1"/>
    <property type="match status" value="1"/>
</dbReference>
<evidence type="ECO:0000256" key="9">
    <source>
        <dbReference type="SAM" id="Coils"/>
    </source>
</evidence>
<evidence type="ECO:0000313" key="14">
    <source>
        <dbReference type="Proteomes" id="UP000324629"/>
    </source>
</evidence>
<evidence type="ECO:0000256" key="6">
    <source>
        <dbReference type="ARBA" id="ARBA00023163"/>
    </source>
</evidence>
<dbReference type="InterPro" id="IPR013088">
    <property type="entry name" value="Znf_NHR/GATA"/>
</dbReference>
<keyword evidence="9" id="KW-0175">Coiled coil</keyword>
<keyword evidence="6" id="KW-0804">Transcription</keyword>
<dbReference type="GO" id="GO:0000122">
    <property type="term" value="P:negative regulation of transcription by RNA polymerase II"/>
    <property type="evidence" value="ECO:0007669"/>
    <property type="project" value="TreeGrafter"/>
</dbReference>
<dbReference type="InterPro" id="IPR050234">
    <property type="entry name" value="Nuclear_hormone_rcpt_NR1"/>
</dbReference>
<dbReference type="PROSITE" id="PS51843">
    <property type="entry name" value="NR_LBD"/>
    <property type="match status" value="1"/>
</dbReference>
<evidence type="ECO:0000256" key="3">
    <source>
        <dbReference type="ARBA" id="ARBA00022833"/>
    </source>
</evidence>
<dbReference type="InterPro" id="IPR001628">
    <property type="entry name" value="Znf_hrmn_rcpt"/>
</dbReference>
<dbReference type="GO" id="GO:0009755">
    <property type="term" value="P:hormone-mediated signaling pathway"/>
    <property type="evidence" value="ECO:0007669"/>
    <property type="project" value="TreeGrafter"/>
</dbReference>
<dbReference type="PANTHER" id="PTHR24082:SF473">
    <property type="entry name" value="ECDYSONE-INDUCED PROTEIN 75B, ISOFORM B"/>
    <property type="match status" value="1"/>
</dbReference>
<dbReference type="PROSITE" id="PS00031">
    <property type="entry name" value="NUCLEAR_REC_DBD_1"/>
    <property type="match status" value="1"/>
</dbReference>
<dbReference type="EMBL" id="QNGE01000777">
    <property type="protein sequence ID" value="KAA3679316.1"/>
    <property type="molecule type" value="Genomic_DNA"/>
</dbReference>
<feature type="compositionally biased region" description="Polar residues" evidence="10">
    <location>
        <begin position="909"/>
        <end position="929"/>
    </location>
</feature>
<dbReference type="InterPro" id="IPR035500">
    <property type="entry name" value="NHR-like_dom_sf"/>
</dbReference>
<evidence type="ECO:0000256" key="2">
    <source>
        <dbReference type="ARBA" id="ARBA00022771"/>
    </source>
</evidence>
<keyword evidence="1" id="KW-0479">Metal-binding</keyword>
<gene>
    <name evidence="13" type="ORF">DEA37_0001956</name>
</gene>
<dbReference type="Gene3D" id="1.10.565.10">
    <property type="entry name" value="Retinoid X Receptor"/>
    <property type="match status" value="1"/>
</dbReference>